<name>A0ABY6J3V3_9BACT</name>
<dbReference type="Proteomes" id="UP001162741">
    <property type="component" value="Chromosome"/>
</dbReference>
<dbReference type="EMBL" id="CP107006">
    <property type="protein sequence ID" value="UYQ94302.1"/>
    <property type="molecule type" value="Genomic_DNA"/>
</dbReference>
<keyword evidence="2" id="KW-1185">Reference proteome</keyword>
<gene>
    <name evidence="1" type="ORF">MKQ68_04250</name>
</gene>
<accession>A0ABY6J3V3</accession>
<evidence type="ECO:0000313" key="2">
    <source>
        <dbReference type="Proteomes" id="UP001162741"/>
    </source>
</evidence>
<proteinExistence type="predicted"/>
<protein>
    <submittedName>
        <fullName evidence="1">Uncharacterized protein</fullName>
    </submittedName>
</protein>
<dbReference type="RefSeq" id="WP_264282220.1">
    <property type="nucleotide sequence ID" value="NZ_CP107006.1"/>
</dbReference>
<reference evidence="1" key="1">
    <citation type="submission" date="2022-10" db="EMBL/GenBank/DDBJ databases">
        <title>Chitinophaga sp. nov., isolated from soil.</title>
        <authorList>
            <person name="Jeon C.O."/>
        </authorList>
    </citation>
    <scope>NUCLEOTIDE SEQUENCE</scope>
    <source>
        <strain evidence="1">R8</strain>
    </source>
</reference>
<evidence type="ECO:0000313" key="1">
    <source>
        <dbReference type="EMBL" id="UYQ94302.1"/>
    </source>
</evidence>
<organism evidence="1 2">
    <name type="scientific">Chitinophaga horti</name>
    <dbReference type="NCBI Taxonomy" id="2920382"/>
    <lineage>
        <taxon>Bacteria</taxon>
        <taxon>Pseudomonadati</taxon>
        <taxon>Bacteroidota</taxon>
        <taxon>Chitinophagia</taxon>
        <taxon>Chitinophagales</taxon>
        <taxon>Chitinophagaceae</taxon>
        <taxon>Chitinophaga</taxon>
    </lineage>
</organism>
<sequence>MEHNEKSNEKVAKMSEKELLAYVSEKLKDRVLFPKRHELAKAYLQKVKSFKW</sequence>